<reference evidence="2" key="1">
    <citation type="journal article" date="2022" name="Mol. Ecol. Resour.">
        <title>The genomes of chicory, endive, great burdock and yacon provide insights into Asteraceae palaeo-polyploidization history and plant inulin production.</title>
        <authorList>
            <person name="Fan W."/>
            <person name="Wang S."/>
            <person name="Wang H."/>
            <person name="Wang A."/>
            <person name="Jiang F."/>
            <person name="Liu H."/>
            <person name="Zhao H."/>
            <person name="Xu D."/>
            <person name="Zhang Y."/>
        </authorList>
    </citation>
    <scope>NUCLEOTIDE SEQUENCE [LARGE SCALE GENOMIC DNA]</scope>
    <source>
        <strain evidence="2">cv. Yunnan</strain>
    </source>
</reference>
<accession>A0ACB9BUU0</accession>
<organism evidence="1 2">
    <name type="scientific">Smallanthus sonchifolius</name>
    <dbReference type="NCBI Taxonomy" id="185202"/>
    <lineage>
        <taxon>Eukaryota</taxon>
        <taxon>Viridiplantae</taxon>
        <taxon>Streptophyta</taxon>
        <taxon>Embryophyta</taxon>
        <taxon>Tracheophyta</taxon>
        <taxon>Spermatophyta</taxon>
        <taxon>Magnoliopsida</taxon>
        <taxon>eudicotyledons</taxon>
        <taxon>Gunneridae</taxon>
        <taxon>Pentapetalae</taxon>
        <taxon>asterids</taxon>
        <taxon>campanulids</taxon>
        <taxon>Asterales</taxon>
        <taxon>Asteraceae</taxon>
        <taxon>Asteroideae</taxon>
        <taxon>Heliantheae alliance</taxon>
        <taxon>Millerieae</taxon>
        <taxon>Smallanthus</taxon>
    </lineage>
</organism>
<keyword evidence="2" id="KW-1185">Reference proteome</keyword>
<gene>
    <name evidence="1" type="ORF">L1987_65606</name>
</gene>
<protein>
    <submittedName>
        <fullName evidence="1">Uncharacterized protein</fullName>
    </submittedName>
</protein>
<evidence type="ECO:0000313" key="2">
    <source>
        <dbReference type="Proteomes" id="UP001056120"/>
    </source>
</evidence>
<comment type="caution">
    <text evidence="1">The sequence shown here is derived from an EMBL/GenBank/DDBJ whole genome shotgun (WGS) entry which is preliminary data.</text>
</comment>
<dbReference type="EMBL" id="CM042039">
    <property type="protein sequence ID" value="KAI3725811.1"/>
    <property type="molecule type" value="Genomic_DNA"/>
</dbReference>
<reference evidence="1 2" key="2">
    <citation type="journal article" date="2022" name="Mol. Ecol. Resour.">
        <title>The genomes of chicory, endive, great burdock and yacon provide insights into Asteraceae paleo-polyploidization history and plant inulin production.</title>
        <authorList>
            <person name="Fan W."/>
            <person name="Wang S."/>
            <person name="Wang H."/>
            <person name="Wang A."/>
            <person name="Jiang F."/>
            <person name="Liu H."/>
            <person name="Zhao H."/>
            <person name="Xu D."/>
            <person name="Zhang Y."/>
        </authorList>
    </citation>
    <scope>NUCLEOTIDE SEQUENCE [LARGE SCALE GENOMIC DNA]</scope>
    <source>
        <strain evidence="2">cv. Yunnan</strain>
        <tissue evidence="1">Leaves</tissue>
    </source>
</reference>
<dbReference type="Proteomes" id="UP001056120">
    <property type="component" value="Linkage Group LG22"/>
</dbReference>
<evidence type="ECO:0000313" key="1">
    <source>
        <dbReference type="EMBL" id="KAI3725811.1"/>
    </source>
</evidence>
<name>A0ACB9BUU0_9ASTR</name>
<sequence>MVDSTKGPSFTDLGLGHGNSCNQDPNSSREVLGNSYGYSAGGQGPSRGAMARDGLSRTYEVVGTYNTDDKAPDRSDVNRRDASQNAISSDEFVGISLG</sequence>
<proteinExistence type="predicted"/>